<accession>A0AAV5GQQ4</accession>
<evidence type="ECO:0000313" key="2">
    <source>
        <dbReference type="EMBL" id="GJN94731.1"/>
    </source>
</evidence>
<dbReference type="EMBL" id="BQKY01000018">
    <property type="protein sequence ID" value="GJN94731.1"/>
    <property type="molecule type" value="Genomic_DNA"/>
</dbReference>
<evidence type="ECO:0000313" key="3">
    <source>
        <dbReference type="Proteomes" id="UP001342314"/>
    </source>
</evidence>
<name>A0AAV5GQQ4_9BASI</name>
<dbReference type="AlphaFoldDB" id="A0AAV5GQQ4"/>
<keyword evidence="3" id="KW-1185">Reference proteome</keyword>
<proteinExistence type="predicted"/>
<gene>
    <name evidence="2" type="ORF">Rhopal_007822-T1</name>
</gene>
<dbReference type="Proteomes" id="UP001342314">
    <property type="component" value="Unassembled WGS sequence"/>
</dbReference>
<sequence length="532" mass="56815">MSTLGAVVDSLSLVDVSNGRFPVLASFSATQLEALAVSLNLNPKLVLRCNDLAQTVFANVQTAIEPHRQVTVPAAAVAAISSNLAIAAGPLSTELETGVVDHLLTTTRAVHELVKAVDPLLGVARKDGNLRFVRELETPSGSAETPLTFCTRFDAIYTEGEAPPPQRNAWLAEIGNPKLILCEAKRRDADHYIVGLIVTSTTSTEFDVLLSPCLPAHRAPGSDQPSLAEILFALHYDLFPQADRRTLRNTVSAKHGPPRPASIDDSDGTEQGPSSADESGGSDGSYHARLGDHGRFPDTRGGRMLLLEVVDPCGYNVLGQNVISLPLEPEGRLSDHYAGTDGAEAAALHAALSTSTSSAASGSTVSSMRSDDSGFVSGKSLILLRPKQREETDSILSALTVKPDGLVKIVVQRIRKSSPQNFVYDASGWPGEATIVLKITSSGGDSARDLRQDVELRRGPLVNEPDCIVPVLALFQSSADSKKRILIAVYKCGGEGLETWQDLNEDARAGREMGLKDWAKVLRRVCRDLCSS</sequence>
<feature type="region of interest" description="Disordered" evidence="1">
    <location>
        <begin position="249"/>
        <end position="294"/>
    </location>
</feature>
<reference evidence="2 3" key="1">
    <citation type="submission" date="2021-12" db="EMBL/GenBank/DDBJ databases">
        <title>High titer production of polyol ester of fatty acids by Rhodotorula paludigena BS15 towards product separation-free biomass refinery.</title>
        <authorList>
            <person name="Mano J."/>
            <person name="Ono H."/>
            <person name="Tanaka T."/>
            <person name="Naito K."/>
            <person name="Sushida H."/>
            <person name="Ike M."/>
            <person name="Tokuyasu K."/>
            <person name="Kitaoka M."/>
        </authorList>
    </citation>
    <scope>NUCLEOTIDE SEQUENCE [LARGE SCALE GENOMIC DNA]</scope>
    <source>
        <strain evidence="2 3">BS15</strain>
    </source>
</reference>
<evidence type="ECO:0000256" key="1">
    <source>
        <dbReference type="SAM" id="MobiDB-lite"/>
    </source>
</evidence>
<organism evidence="2 3">
    <name type="scientific">Rhodotorula paludigena</name>
    <dbReference type="NCBI Taxonomy" id="86838"/>
    <lineage>
        <taxon>Eukaryota</taxon>
        <taxon>Fungi</taxon>
        <taxon>Dikarya</taxon>
        <taxon>Basidiomycota</taxon>
        <taxon>Pucciniomycotina</taxon>
        <taxon>Microbotryomycetes</taxon>
        <taxon>Sporidiobolales</taxon>
        <taxon>Sporidiobolaceae</taxon>
        <taxon>Rhodotorula</taxon>
    </lineage>
</organism>
<comment type="caution">
    <text evidence="2">The sequence shown here is derived from an EMBL/GenBank/DDBJ whole genome shotgun (WGS) entry which is preliminary data.</text>
</comment>
<protein>
    <submittedName>
        <fullName evidence="2">Uncharacterized protein</fullName>
    </submittedName>
</protein>